<feature type="region of interest" description="Disordered" evidence="7">
    <location>
        <begin position="404"/>
        <end position="451"/>
    </location>
</feature>
<proteinExistence type="predicted"/>
<feature type="domain" description="Nuclear condensin complex subunit 3 C-terminal" evidence="8">
    <location>
        <begin position="53"/>
        <end position="330"/>
    </location>
</feature>
<evidence type="ECO:0000313" key="9">
    <source>
        <dbReference type="EMBL" id="RKP06717.1"/>
    </source>
</evidence>
<keyword evidence="5" id="KW-0226">DNA condensation</keyword>
<dbReference type="Pfam" id="PF12719">
    <property type="entry name" value="Cnd3"/>
    <property type="match status" value="1"/>
</dbReference>
<keyword evidence="4" id="KW-0498">Mitosis</keyword>
<name>A0A4P9XLH3_9FUNG</name>
<evidence type="ECO:0000256" key="5">
    <source>
        <dbReference type="ARBA" id="ARBA00023067"/>
    </source>
</evidence>
<keyword evidence="10" id="KW-1185">Reference proteome</keyword>
<dbReference type="OrthoDB" id="27187at2759"/>
<keyword evidence="2" id="KW-0158">Chromosome</keyword>
<dbReference type="STRING" id="78915.A0A4P9XLH3"/>
<accession>A0A4P9XLH3</accession>
<dbReference type="GO" id="GO:0007076">
    <property type="term" value="P:mitotic chromosome condensation"/>
    <property type="evidence" value="ECO:0007669"/>
    <property type="project" value="InterPro"/>
</dbReference>
<keyword evidence="3" id="KW-0132">Cell division</keyword>
<dbReference type="Proteomes" id="UP000271241">
    <property type="component" value="Unassembled WGS sequence"/>
</dbReference>
<dbReference type="GO" id="GO:0000793">
    <property type="term" value="C:condensed chromosome"/>
    <property type="evidence" value="ECO:0007669"/>
    <property type="project" value="TreeGrafter"/>
</dbReference>
<feature type="compositionally biased region" description="Acidic residues" evidence="7">
    <location>
        <begin position="442"/>
        <end position="451"/>
    </location>
</feature>
<evidence type="ECO:0000256" key="3">
    <source>
        <dbReference type="ARBA" id="ARBA00022618"/>
    </source>
</evidence>
<dbReference type="AlphaFoldDB" id="A0A4P9XLH3"/>
<protein>
    <submittedName>
        <fullName evidence="9">Nuclear condensing complex subunit, C-term domain-containing protein</fullName>
    </submittedName>
</protein>
<evidence type="ECO:0000256" key="7">
    <source>
        <dbReference type="SAM" id="MobiDB-lite"/>
    </source>
</evidence>
<evidence type="ECO:0000256" key="6">
    <source>
        <dbReference type="ARBA" id="ARBA00023306"/>
    </source>
</evidence>
<evidence type="ECO:0000256" key="4">
    <source>
        <dbReference type="ARBA" id="ARBA00022776"/>
    </source>
</evidence>
<dbReference type="InterPro" id="IPR016024">
    <property type="entry name" value="ARM-type_fold"/>
</dbReference>
<dbReference type="InterPro" id="IPR025977">
    <property type="entry name" value="Cnd3_C"/>
</dbReference>
<dbReference type="PANTHER" id="PTHR14418:SF5">
    <property type="entry name" value="CONDENSIN COMPLEX SUBUNIT 3"/>
    <property type="match status" value="1"/>
</dbReference>
<sequence length="451" mass="49850">DEETITLVLAVIRKLSVDDRDFTRIVVEVVSEIRTAAEDEGEDSDAMMESKLRCLVIARGSLETLQHLEEQSPMEAVLSEVIIPAMQASEPALRESGVRCLGLFCVLDKARAADFMPLFIHGVRNGHAELQLKSLQISFDLIMLYGMEAMAEKLSDVSEIFSLISDCSEHSDNDMQAVAVEGVSKLLLAGVLTDSETLQSLILLYFHPSTYGNNQLRQCLTFFFQLFCFSKESNQQALRQVAVSCLLMLAQVHDDLDATLVYAMVTPLQIGQQLIDWMNPTKMIRSDTSGSAPVVSFAVYGDFAIELLKTALQESQTNCKLMVQLVNKLIIDESVPRETLKELSALTKKLQEARRSLSHATASDRVGDATTRRTLEKLRNAFSKLVPVDAEETPVSAVDELDELLNSDLDEGEATPPAPKKRAVTDARSSSPTPAETRDEIDQLLDSDMSE</sequence>
<dbReference type="GO" id="GO:0051301">
    <property type="term" value="P:cell division"/>
    <property type="evidence" value="ECO:0007669"/>
    <property type="project" value="UniProtKB-KW"/>
</dbReference>
<reference evidence="10" key="1">
    <citation type="journal article" date="2018" name="Nat. Microbiol.">
        <title>Leveraging single-cell genomics to expand the fungal tree of life.</title>
        <authorList>
            <person name="Ahrendt S.R."/>
            <person name="Quandt C.A."/>
            <person name="Ciobanu D."/>
            <person name="Clum A."/>
            <person name="Salamov A."/>
            <person name="Andreopoulos B."/>
            <person name="Cheng J.F."/>
            <person name="Woyke T."/>
            <person name="Pelin A."/>
            <person name="Henrissat B."/>
            <person name="Reynolds N.K."/>
            <person name="Benny G.L."/>
            <person name="Smith M.E."/>
            <person name="James T.Y."/>
            <person name="Grigoriev I.V."/>
        </authorList>
    </citation>
    <scope>NUCLEOTIDE SEQUENCE [LARGE SCALE GENOMIC DNA]</scope>
    <source>
        <strain evidence="10">RSA 1356</strain>
    </source>
</reference>
<evidence type="ECO:0000256" key="2">
    <source>
        <dbReference type="ARBA" id="ARBA00022454"/>
    </source>
</evidence>
<dbReference type="GO" id="GO:0000796">
    <property type="term" value="C:condensin complex"/>
    <property type="evidence" value="ECO:0007669"/>
    <property type="project" value="InterPro"/>
</dbReference>
<keyword evidence="6" id="KW-0131">Cell cycle</keyword>
<dbReference type="EMBL" id="KZ992831">
    <property type="protein sequence ID" value="RKP06717.1"/>
    <property type="molecule type" value="Genomic_DNA"/>
</dbReference>
<evidence type="ECO:0000256" key="1">
    <source>
        <dbReference type="ARBA" id="ARBA00004286"/>
    </source>
</evidence>
<organism evidence="9 10">
    <name type="scientific">Thamnocephalis sphaerospora</name>
    <dbReference type="NCBI Taxonomy" id="78915"/>
    <lineage>
        <taxon>Eukaryota</taxon>
        <taxon>Fungi</taxon>
        <taxon>Fungi incertae sedis</taxon>
        <taxon>Zoopagomycota</taxon>
        <taxon>Zoopagomycotina</taxon>
        <taxon>Zoopagomycetes</taxon>
        <taxon>Zoopagales</taxon>
        <taxon>Sigmoideomycetaceae</taxon>
        <taxon>Thamnocephalis</taxon>
    </lineage>
</organism>
<evidence type="ECO:0000259" key="8">
    <source>
        <dbReference type="Pfam" id="PF12719"/>
    </source>
</evidence>
<gene>
    <name evidence="9" type="ORF">THASP1DRAFT_31478</name>
</gene>
<dbReference type="InterPro" id="IPR027165">
    <property type="entry name" value="CND3"/>
</dbReference>
<dbReference type="SUPFAM" id="SSF48371">
    <property type="entry name" value="ARM repeat"/>
    <property type="match status" value="1"/>
</dbReference>
<dbReference type="PANTHER" id="PTHR14418">
    <property type="entry name" value="CONDENSIN COMPLEX SUBUNIT 3-RELATED"/>
    <property type="match status" value="1"/>
</dbReference>
<feature type="non-terminal residue" evidence="9">
    <location>
        <position position="1"/>
    </location>
</feature>
<evidence type="ECO:0000313" key="10">
    <source>
        <dbReference type="Proteomes" id="UP000271241"/>
    </source>
</evidence>
<feature type="compositionally biased region" description="Acidic residues" evidence="7">
    <location>
        <begin position="404"/>
        <end position="413"/>
    </location>
</feature>
<comment type="subcellular location">
    <subcellularLocation>
        <location evidence="1">Chromosome</location>
    </subcellularLocation>
</comment>